<feature type="region of interest" description="Disordered" evidence="1">
    <location>
        <begin position="1"/>
        <end position="25"/>
    </location>
</feature>
<organism evidence="4 5">
    <name type="scientific">Ostreobium quekettii</name>
    <dbReference type="NCBI Taxonomy" id="121088"/>
    <lineage>
        <taxon>Eukaryota</taxon>
        <taxon>Viridiplantae</taxon>
        <taxon>Chlorophyta</taxon>
        <taxon>core chlorophytes</taxon>
        <taxon>Ulvophyceae</taxon>
        <taxon>TCBD clade</taxon>
        <taxon>Bryopsidales</taxon>
        <taxon>Ostreobineae</taxon>
        <taxon>Ostreobiaceae</taxon>
        <taxon>Ostreobium</taxon>
    </lineage>
</organism>
<feature type="transmembrane region" description="Helical" evidence="2">
    <location>
        <begin position="293"/>
        <end position="311"/>
    </location>
</feature>
<sequence>MFGSHRDWRAAKSTKGQLDPRGGALRMGPNRLTIAAYRALLRQAGTAKRDRIRTTVLEPVEKGRHAWGRHRWTHVGKEHRRSLLEALLPGLNGVPEAATFSSEELKQCIRLNFRRDLDAERSPEAMTKQAMASMRILGEQLHLNKCSSSANTRGVQVDVTSASSGSKVSPWNPGERVYDFSYRIRLANRGTEKVQLIGRHWIMQEAGHAPVVLVPKKSPGVVGQLPVLLPGADKCFEYVSGVQSSSPRAQMWGSFQVRHSAHKEAPKQHIASFGQKEQANHCTQTLGRRRAPLHVLCVLSTVFLIVFHFFVSMA</sequence>
<dbReference type="InterPro" id="IPR050718">
    <property type="entry name" value="ApaG-like"/>
</dbReference>
<gene>
    <name evidence="4" type="ORF">OSTQU699_LOCUS2128</name>
</gene>
<accession>A0A8S1ISA5</accession>
<keyword evidence="5" id="KW-1185">Reference proteome</keyword>
<protein>
    <recommendedName>
        <fullName evidence="3">ApaG domain-containing protein</fullName>
    </recommendedName>
</protein>
<keyword evidence="2" id="KW-1133">Transmembrane helix</keyword>
<dbReference type="SUPFAM" id="SSF110069">
    <property type="entry name" value="ApaG-like"/>
    <property type="match status" value="1"/>
</dbReference>
<dbReference type="Pfam" id="PF04379">
    <property type="entry name" value="DUF525"/>
    <property type="match status" value="1"/>
</dbReference>
<name>A0A8S1ISA5_9CHLO</name>
<dbReference type="PROSITE" id="PS51087">
    <property type="entry name" value="APAG"/>
    <property type="match status" value="1"/>
</dbReference>
<evidence type="ECO:0000313" key="4">
    <source>
        <dbReference type="EMBL" id="CAD7696767.1"/>
    </source>
</evidence>
<evidence type="ECO:0000256" key="2">
    <source>
        <dbReference type="SAM" id="Phobius"/>
    </source>
</evidence>
<proteinExistence type="predicted"/>
<dbReference type="PANTHER" id="PTHR47191">
    <property type="entry name" value="OS05G0170800 PROTEIN"/>
    <property type="match status" value="1"/>
</dbReference>
<dbReference type="AlphaFoldDB" id="A0A8S1ISA5"/>
<dbReference type="Proteomes" id="UP000708148">
    <property type="component" value="Unassembled WGS sequence"/>
</dbReference>
<evidence type="ECO:0000256" key="1">
    <source>
        <dbReference type="SAM" id="MobiDB-lite"/>
    </source>
</evidence>
<evidence type="ECO:0000313" key="5">
    <source>
        <dbReference type="Proteomes" id="UP000708148"/>
    </source>
</evidence>
<dbReference type="InterPro" id="IPR007474">
    <property type="entry name" value="ApaG_domain"/>
</dbReference>
<reference evidence="4" key="1">
    <citation type="submission" date="2020-12" db="EMBL/GenBank/DDBJ databases">
        <authorList>
            <person name="Iha C."/>
        </authorList>
    </citation>
    <scope>NUCLEOTIDE SEQUENCE</scope>
</reference>
<feature type="domain" description="ApaG" evidence="3">
    <location>
        <begin position="149"/>
        <end position="282"/>
    </location>
</feature>
<feature type="compositionally biased region" description="Basic and acidic residues" evidence="1">
    <location>
        <begin position="1"/>
        <end position="10"/>
    </location>
</feature>
<evidence type="ECO:0000259" key="3">
    <source>
        <dbReference type="PROSITE" id="PS51087"/>
    </source>
</evidence>
<dbReference type="Gene3D" id="2.60.40.1470">
    <property type="entry name" value="ApaG domain"/>
    <property type="match status" value="1"/>
</dbReference>
<comment type="caution">
    <text evidence="4">The sequence shown here is derived from an EMBL/GenBank/DDBJ whole genome shotgun (WGS) entry which is preliminary data.</text>
</comment>
<keyword evidence="2" id="KW-0812">Transmembrane</keyword>
<dbReference type="EMBL" id="CAJHUC010000541">
    <property type="protein sequence ID" value="CAD7696767.1"/>
    <property type="molecule type" value="Genomic_DNA"/>
</dbReference>
<dbReference type="OrthoDB" id="2305498at2759"/>
<dbReference type="PANTHER" id="PTHR47191:SF2">
    <property type="entry name" value="OS05G0170800 PROTEIN"/>
    <property type="match status" value="1"/>
</dbReference>
<dbReference type="InterPro" id="IPR036767">
    <property type="entry name" value="ApaG_sf"/>
</dbReference>
<keyword evidence="2" id="KW-0472">Membrane</keyword>